<feature type="transmembrane region" description="Helical" evidence="1">
    <location>
        <begin position="55"/>
        <end position="77"/>
    </location>
</feature>
<keyword evidence="1" id="KW-1133">Transmembrane helix</keyword>
<feature type="transmembrane region" description="Helical" evidence="1">
    <location>
        <begin position="266"/>
        <end position="287"/>
    </location>
</feature>
<proteinExistence type="predicted"/>
<keyword evidence="1" id="KW-0472">Membrane</keyword>
<feature type="transmembrane region" description="Helical" evidence="1">
    <location>
        <begin position="137"/>
        <end position="158"/>
    </location>
</feature>
<sequence>MKKNLLLIAVFWRIQWNNYKNDYASITLGFVLTSIMVFCWLMFKPKNGLFTADPFILASGIGITTIRNAQYNLSNVLGDWRAKRILTRLRQTTLSKPIAFVSVLSFNWFINLVIITFIFIMGMMFPEQRRLLQFVDWNIFLSGLFLHIILCSLLGFVLQAWTNNRDLKQIFCLIGYFGSMYLLGLGIPWKVVGNVQWLNYLLYIAPHRYTITLMQSGWIGKAYPNLEMPVVGDGKWDLGEGNEFPGSVDQNSFLATEGFGFDHQLWLVYLLIFAWFIMIILIIYWGFKKGNNFNSRGIKSYQGVNKRIFYINQIKKTQTINQLIQVIDKINSEAKSEEDKLKLIKFKTKTPKKRSG</sequence>
<accession>A0A2S0NJ40</accession>
<keyword evidence="1" id="KW-0812">Transmembrane</keyword>
<name>A0A2S0NJ40_9MOLU</name>
<evidence type="ECO:0000313" key="3">
    <source>
        <dbReference type="Proteomes" id="UP000239250"/>
    </source>
</evidence>
<feature type="transmembrane region" description="Helical" evidence="1">
    <location>
        <begin position="98"/>
        <end position="125"/>
    </location>
</feature>
<feature type="transmembrane region" description="Helical" evidence="1">
    <location>
        <begin position="21"/>
        <end position="43"/>
    </location>
</feature>
<evidence type="ECO:0000256" key="1">
    <source>
        <dbReference type="SAM" id="Phobius"/>
    </source>
</evidence>
<dbReference type="AlphaFoldDB" id="A0A2S0NJ40"/>
<dbReference type="EMBL" id="CP027019">
    <property type="protein sequence ID" value="AVP49026.1"/>
    <property type="molecule type" value="Genomic_DNA"/>
</dbReference>
<gene>
    <name evidence="2" type="ORF">C5T88_00275</name>
</gene>
<reference evidence="3" key="1">
    <citation type="submission" date="2018-02" db="EMBL/GenBank/DDBJ databases">
        <title>Firefly genomes illuminate parallel origins of bioluminescence in beetles.</title>
        <authorList>
            <person name="Fallon T.R."/>
            <person name="Lower S.E.S."/>
            <person name="Behringer M."/>
            <person name="Weng J.-K."/>
        </authorList>
    </citation>
    <scope>NUCLEOTIDE SEQUENCE [LARGE SCALE GENOMIC DNA]</scope>
</reference>
<organism evidence="2 3">
    <name type="scientific">Williamsoniiplasma luminosum</name>
    <dbReference type="NCBI Taxonomy" id="214888"/>
    <lineage>
        <taxon>Bacteria</taxon>
        <taxon>Bacillati</taxon>
        <taxon>Mycoplasmatota</taxon>
        <taxon>Mollicutes</taxon>
        <taxon>Entomoplasmatales</taxon>
        <taxon>Williamsoniiplasma</taxon>
    </lineage>
</organism>
<feature type="transmembrane region" description="Helical" evidence="1">
    <location>
        <begin position="170"/>
        <end position="189"/>
    </location>
</feature>
<dbReference type="RefSeq" id="WP_303662375.1">
    <property type="nucleotide sequence ID" value="NZ_CP027019.1"/>
</dbReference>
<evidence type="ECO:0000313" key="2">
    <source>
        <dbReference type="EMBL" id="AVP49026.1"/>
    </source>
</evidence>
<protein>
    <submittedName>
        <fullName evidence="2">Uncharacterized protein</fullName>
    </submittedName>
</protein>
<dbReference type="Proteomes" id="UP000239250">
    <property type="component" value="Chromosome"/>
</dbReference>